<dbReference type="EMBL" id="BPLR01008169">
    <property type="protein sequence ID" value="GIY22585.1"/>
    <property type="molecule type" value="Genomic_DNA"/>
</dbReference>
<proteinExistence type="predicted"/>
<gene>
    <name evidence="1" type="ORF">CEXT_432101</name>
</gene>
<organism evidence="1 2">
    <name type="scientific">Caerostris extrusa</name>
    <name type="common">Bark spider</name>
    <name type="synonym">Caerostris bankana</name>
    <dbReference type="NCBI Taxonomy" id="172846"/>
    <lineage>
        <taxon>Eukaryota</taxon>
        <taxon>Metazoa</taxon>
        <taxon>Ecdysozoa</taxon>
        <taxon>Arthropoda</taxon>
        <taxon>Chelicerata</taxon>
        <taxon>Arachnida</taxon>
        <taxon>Araneae</taxon>
        <taxon>Araneomorphae</taxon>
        <taxon>Entelegynae</taxon>
        <taxon>Araneoidea</taxon>
        <taxon>Araneidae</taxon>
        <taxon>Caerostris</taxon>
    </lineage>
</organism>
<dbReference type="AlphaFoldDB" id="A0AAV4RM90"/>
<reference evidence="1 2" key="1">
    <citation type="submission" date="2021-06" db="EMBL/GenBank/DDBJ databases">
        <title>Caerostris extrusa draft genome.</title>
        <authorList>
            <person name="Kono N."/>
            <person name="Arakawa K."/>
        </authorList>
    </citation>
    <scope>NUCLEOTIDE SEQUENCE [LARGE SCALE GENOMIC DNA]</scope>
</reference>
<evidence type="ECO:0000313" key="1">
    <source>
        <dbReference type="EMBL" id="GIY22585.1"/>
    </source>
</evidence>
<protein>
    <submittedName>
        <fullName evidence="1">Uncharacterized protein</fullName>
    </submittedName>
</protein>
<sequence length="107" mass="12297">MQEGLDSLVLILKGLDFLLMMQEDLDFSMLMQEGLDYLMPMQKRLSILVSMQQELMPMQGISWAFDLSKSLKILERPGISQTGRRILQITPKTCKETPENLLDTFIS</sequence>
<name>A0AAV4RM90_CAEEX</name>
<dbReference type="Proteomes" id="UP001054945">
    <property type="component" value="Unassembled WGS sequence"/>
</dbReference>
<comment type="caution">
    <text evidence="1">The sequence shown here is derived from an EMBL/GenBank/DDBJ whole genome shotgun (WGS) entry which is preliminary data.</text>
</comment>
<evidence type="ECO:0000313" key="2">
    <source>
        <dbReference type="Proteomes" id="UP001054945"/>
    </source>
</evidence>
<keyword evidence="2" id="KW-1185">Reference proteome</keyword>
<accession>A0AAV4RM90</accession>